<keyword evidence="9 14" id="KW-0540">Nuclease</keyword>
<accession>A0ABV7ZY87</accession>
<evidence type="ECO:0000256" key="4">
    <source>
        <dbReference type="ARBA" id="ARBA00004496"/>
    </source>
</evidence>
<dbReference type="EMBL" id="JBHRYR010000003">
    <property type="protein sequence ID" value="MFC3853484.1"/>
    <property type="molecule type" value="Genomic_DNA"/>
</dbReference>
<evidence type="ECO:0000259" key="17">
    <source>
        <dbReference type="PROSITE" id="PS51975"/>
    </source>
</evidence>
<dbReference type="Gene3D" id="3.30.420.10">
    <property type="entry name" value="Ribonuclease H-like superfamily/Ribonuclease H"/>
    <property type="match status" value="1"/>
</dbReference>
<comment type="catalytic activity">
    <reaction evidence="1 14 15 16">
        <text>Endonucleolytic cleavage to 5'-phosphomonoester.</text>
        <dbReference type="EC" id="3.1.26.4"/>
    </reaction>
</comment>
<keyword evidence="8 14" id="KW-0963">Cytoplasm</keyword>
<dbReference type="CDD" id="cd07182">
    <property type="entry name" value="RNase_HII_bacteria_HII_like"/>
    <property type="match status" value="1"/>
</dbReference>
<comment type="function">
    <text evidence="3 14 16">Endonuclease that specifically degrades the RNA of RNA-DNA hybrids.</text>
</comment>
<sequence length="206" mass="22531">MLELDQYYSGCIAGTDEAGRGPLCGPVYAAAVILDPARPIEGLNDSKKLDAAARERLFDRICQHAQAWAIAQCSAQEIDQLNILRASHLAMERAVGQLVIVPDQVLVDGNRLPKHLKLPAEAIVKGDGRHSAIAAASILAKVARDRVMAELHQQYPHYDLAANKGYPTPQHLAALTTHGPTPEHRRTFAPVKRWLEQAMIQGTLEL</sequence>
<feature type="domain" description="RNase H type-2" evidence="17">
    <location>
        <begin position="10"/>
        <end position="200"/>
    </location>
</feature>
<dbReference type="InterPro" id="IPR022898">
    <property type="entry name" value="RNase_HII"/>
</dbReference>
<dbReference type="NCBIfam" id="NF000594">
    <property type="entry name" value="PRK00015.1-1"/>
    <property type="match status" value="1"/>
</dbReference>
<evidence type="ECO:0000256" key="16">
    <source>
        <dbReference type="RuleBase" id="RU003515"/>
    </source>
</evidence>
<protein>
    <recommendedName>
        <fullName evidence="7 14">Ribonuclease HII</fullName>
        <shortName evidence="14">RNase HII</shortName>
        <ecNumber evidence="6 14">3.1.26.4</ecNumber>
    </recommendedName>
</protein>
<dbReference type="GO" id="GO:0004523">
    <property type="term" value="F:RNA-DNA hybrid ribonuclease activity"/>
    <property type="evidence" value="ECO:0007669"/>
    <property type="project" value="UniProtKB-EC"/>
</dbReference>
<dbReference type="RefSeq" id="WP_380696684.1">
    <property type="nucleotide sequence ID" value="NZ_JBHRYR010000003.1"/>
</dbReference>
<evidence type="ECO:0000256" key="8">
    <source>
        <dbReference type="ARBA" id="ARBA00022490"/>
    </source>
</evidence>
<dbReference type="NCBIfam" id="NF000596">
    <property type="entry name" value="PRK00015.1-4"/>
    <property type="match status" value="1"/>
</dbReference>
<keyword evidence="11 14" id="KW-0255">Endonuclease</keyword>
<name>A0ABV7ZY87_9GAMM</name>
<evidence type="ECO:0000256" key="10">
    <source>
        <dbReference type="ARBA" id="ARBA00022723"/>
    </source>
</evidence>
<dbReference type="InterPro" id="IPR024567">
    <property type="entry name" value="RNase_HII/HIII_dom"/>
</dbReference>
<dbReference type="InterPro" id="IPR012337">
    <property type="entry name" value="RNaseH-like_sf"/>
</dbReference>
<evidence type="ECO:0000256" key="6">
    <source>
        <dbReference type="ARBA" id="ARBA00012180"/>
    </source>
</evidence>
<dbReference type="HAMAP" id="MF_00052_B">
    <property type="entry name" value="RNase_HII_B"/>
    <property type="match status" value="1"/>
</dbReference>
<evidence type="ECO:0000256" key="7">
    <source>
        <dbReference type="ARBA" id="ARBA00019179"/>
    </source>
</evidence>
<proteinExistence type="inferred from homology"/>
<keyword evidence="13 14" id="KW-0464">Manganese</keyword>
<comment type="caution">
    <text evidence="18">The sequence shown here is derived from an EMBL/GenBank/DDBJ whole genome shotgun (WGS) entry which is preliminary data.</text>
</comment>
<dbReference type="PANTHER" id="PTHR10954">
    <property type="entry name" value="RIBONUCLEASE H2 SUBUNIT A"/>
    <property type="match status" value="1"/>
</dbReference>
<organism evidence="18 19">
    <name type="scientific">Saccharospirillum mangrovi</name>
    <dbReference type="NCBI Taxonomy" id="2161747"/>
    <lineage>
        <taxon>Bacteria</taxon>
        <taxon>Pseudomonadati</taxon>
        <taxon>Pseudomonadota</taxon>
        <taxon>Gammaproteobacteria</taxon>
        <taxon>Oceanospirillales</taxon>
        <taxon>Saccharospirillaceae</taxon>
        <taxon>Saccharospirillum</taxon>
    </lineage>
</organism>
<dbReference type="EC" id="3.1.26.4" evidence="6 14"/>
<dbReference type="Pfam" id="PF01351">
    <property type="entry name" value="RNase_HII"/>
    <property type="match status" value="1"/>
</dbReference>
<dbReference type="Proteomes" id="UP001595617">
    <property type="component" value="Unassembled WGS sequence"/>
</dbReference>
<feature type="binding site" evidence="14 15">
    <location>
        <position position="17"/>
    </location>
    <ligand>
        <name>a divalent metal cation</name>
        <dbReference type="ChEBI" id="CHEBI:60240"/>
    </ligand>
</feature>
<dbReference type="PANTHER" id="PTHR10954:SF18">
    <property type="entry name" value="RIBONUCLEASE HII"/>
    <property type="match status" value="1"/>
</dbReference>
<evidence type="ECO:0000256" key="5">
    <source>
        <dbReference type="ARBA" id="ARBA00007383"/>
    </source>
</evidence>
<evidence type="ECO:0000313" key="18">
    <source>
        <dbReference type="EMBL" id="MFC3853484.1"/>
    </source>
</evidence>
<evidence type="ECO:0000256" key="3">
    <source>
        <dbReference type="ARBA" id="ARBA00004065"/>
    </source>
</evidence>
<evidence type="ECO:0000256" key="11">
    <source>
        <dbReference type="ARBA" id="ARBA00022759"/>
    </source>
</evidence>
<dbReference type="PROSITE" id="PS51975">
    <property type="entry name" value="RNASE_H_2"/>
    <property type="match status" value="1"/>
</dbReference>
<comment type="similarity">
    <text evidence="5 14 16">Belongs to the RNase HII family.</text>
</comment>
<keyword evidence="10 14" id="KW-0479">Metal-binding</keyword>
<keyword evidence="19" id="KW-1185">Reference proteome</keyword>
<dbReference type="InterPro" id="IPR001352">
    <property type="entry name" value="RNase_HII/HIII"/>
</dbReference>
<feature type="binding site" evidence="14 15">
    <location>
        <position position="108"/>
    </location>
    <ligand>
        <name>a divalent metal cation</name>
        <dbReference type="ChEBI" id="CHEBI:60240"/>
    </ligand>
</feature>
<keyword evidence="12 14" id="KW-0378">Hydrolase</keyword>
<dbReference type="InterPro" id="IPR036397">
    <property type="entry name" value="RNaseH_sf"/>
</dbReference>
<gene>
    <name evidence="14 18" type="primary">rnhB</name>
    <name evidence="18" type="ORF">ACFOOG_11625</name>
</gene>
<evidence type="ECO:0000256" key="13">
    <source>
        <dbReference type="ARBA" id="ARBA00023211"/>
    </source>
</evidence>
<comment type="cofactor">
    <cofactor evidence="14 15">
        <name>Mn(2+)</name>
        <dbReference type="ChEBI" id="CHEBI:29035"/>
    </cofactor>
    <cofactor evidence="14 15">
        <name>Mg(2+)</name>
        <dbReference type="ChEBI" id="CHEBI:18420"/>
    </cofactor>
    <text evidence="14 15">Manganese or magnesium. Binds 1 divalent metal ion per monomer in the absence of substrate. May bind a second metal ion after substrate binding.</text>
</comment>
<dbReference type="SUPFAM" id="SSF53098">
    <property type="entry name" value="Ribonuclease H-like"/>
    <property type="match status" value="1"/>
</dbReference>
<evidence type="ECO:0000256" key="9">
    <source>
        <dbReference type="ARBA" id="ARBA00022722"/>
    </source>
</evidence>
<dbReference type="NCBIfam" id="NF000595">
    <property type="entry name" value="PRK00015.1-3"/>
    <property type="match status" value="1"/>
</dbReference>
<evidence type="ECO:0000256" key="2">
    <source>
        <dbReference type="ARBA" id="ARBA00001946"/>
    </source>
</evidence>
<comment type="cofactor">
    <cofactor evidence="2">
        <name>Mg(2+)</name>
        <dbReference type="ChEBI" id="CHEBI:18420"/>
    </cofactor>
</comment>
<comment type="subcellular location">
    <subcellularLocation>
        <location evidence="4 14">Cytoplasm</location>
    </subcellularLocation>
</comment>
<evidence type="ECO:0000256" key="14">
    <source>
        <dbReference type="HAMAP-Rule" id="MF_00052"/>
    </source>
</evidence>
<reference evidence="19" key="1">
    <citation type="journal article" date="2019" name="Int. J. Syst. Evol. Microbiol.">
        <title>The Global Catalogue of Microorganisms (GCM) 10K type strain sequencing project: providing services to taxonomists for standard genome sequencing and annotation.</title>
        <authorList>
            <consortium name="The Broad Institute Genomics Platform"/>
            <consortium name="The Broad Institute Genome Sequencing Center for Infectious Disease"/>
            <person name="Wu L."/>
            <person name="Ma J."/>
        </authorList>
    </citation>
    <scope>NUCLEOTIDE SEQUENCE [LARGE SCALE GENOMIC DNA]</scope>
    <source>
        <strain evidence="19">IBRC 10765</strain>
    </source>
</reference>
<evidence type="ECO:0000313" key="19">
    <source>
        <dbReference type="Proteomes" id="UP001595617"/>
    </source>
</evidence>
<evidence type="ECO:0000256" key="1">
    <source>
        <dbReference type="ARBA" id="ARBA00000077"/>
    </source>
</evidence>
<evidence type="ECO:0000256" key="12">
    <source>
        <dbReference type="ARBA" id="ARBA00022801"/>
    </source>
</evidence>
<feature type="binding site" evidence="14 15">
    <location>
        <position position="16"/>
    </location>
    <ligand>
        <name>a divalent metal cation</name>
        <dbReference type="ChEBI" id="CHEBI:60240"/>
    </ligand>
</feature>
<evidence type="ECO:0000256" key="15">
    <source>
        <dbReference type="PROSITE-ProRule" id="PRU01319"/>
    </source>
</evidence>